<dbReference type="Proteomes" id="UP000694427">
    <property type="component" value="Unplaced"/>
</dbReference>
<evidence type="ECO:0000313" key="1">
    <source>
        <dbReference type="Ensembl" id="ENSCCRP00010062429.1"/>
    </source>
</evidence>
<evidence type="ECO:0000313" key="2">
    <source>
        <dbReference type="Proteomes" id="UP000694427"/>
    </source>
</evidence>
<name>A0A8C1QT03_CYPCA</name>
<accession>A0A8C1QT03</accession>
<reference evidence="1" key="1">
    <citation type="submission" date="2025-08" db="UniProtKB">
        <authorList>
            <consortium name="Ensembl"/>
        </authorList>
    </citation>
    <scope>IDENTIFICATION</scope>
</reference>
<protein>
    <submittedName>
        <fullName evidence="1">Uncharacterized protein</fullName>
    </submittedName>
</protein>
<reference evidence="1" key="2">
    <citation type="submission" date="2025-09" db="UniProtKB">
        <authorList>
            <consortium name="Ensembl"/>
        </authorList>
    </citation>
    <scope>IDENTIFICATION</scope>
</reference>
<keyword evidence="2" id="KW-1185">Reference proteome</keyword>
<dbReference type="Gene3D" id="2.170.270.10">
    <property type="entry name" value="SET domain"/>
    <property type="match status" value="1"/>
</dbReference>
<proteinExistence type="predicted"/>
<dbReference type="AlphaFoldDB" id="A0A8C1QT03"/>
<dbReference type="Ensembl" id="ENSCCRT00010068516.1">
    <property type="protein sequence ID" value="ENSCCRP00010062429.1"/>
    <property type="gene ID" value="ENSCCRG00010026609.1"/>
</dbReference>
<sequence length="73" mass="7980">MTAFVLQGHICCNSMDPVEVFAAGEKGRGLRVTKEMSAGEVVFAEASFAAVVLDRYLLRHGFLSEGILNLHRL</sequence>
<organism evidence="1 2">
    <name type="scientific">Cyprinus carpio</name>
    <name type="common">Common carp</name>
    <dbReference type="NCBI Taxonomy" id="7962"/>
    <lineage>
        <taxon>Eukaryota</taxon>
        <taxon>Metazoa</taxon>
        <taxon>Chordata</taxon>
        <taxon>Craniata</taxon>
        <taxon>Vertebrata</taxon>
        <taxon>Euteleostomi</taxon>
        <taxon>Actinopterygii</taxon>
        <taxon>Neopterygii</taxon>
        <taxon>Teleostei</taxon>
        <taxon>Ostariophysi</taxon>
        <taxon>Cypriniformes</taxon>
        <taxon>Cyprinidae</taxon>
        <taxon>Cyprininae</taxon>
        <taxon>Cyprinus</taxon>
    </lineage>
</organism>
<dbReference type="InterPro" id="IPR046341">
    <property type="entry name" value="SET_dom_sf"/>
</dbReference>